<dbReference type="Pfam" id="PF00005">
    <property type="entry name" value="ABC_tran"/>
    <property type="match status" value="1"/>
</dbReference>
<gene>
    <name evidence="5" type="ORF">BCR32DRAFT_183016</name>
</gene>
<dbReference type="OrthoDB" id="6500128at2759"/>
<evidence type="ECO:0000256" key="3">
    <source>
        <dbReference type="ARBA" id="ARBA00024363"/>
    </source>
</evidence>
<keyword evidence="2" id="KW-0067">ATP-binding</keyword>
<dbReference type="InterPro" id="IPR003439">
    <property type="entry name" value="ABC_transporter-like_ATP-bd"/>
</dbReference>
<feature type="domain" description="ABC transporter" evidence="4">
    <location>
        <begin position="2"/>
        <end position="173"/>
    </location>
</feature>
<evidence type="ECO:0000256" key="1">
    <source>
        <dbReference type="ARBA" id="ARBA00022741"/>
    </source>
</evidence>
<dbReference type="Gene3D" id="3.40.50.300">
    <property type="entry name" value="P-loop containing nucleotide triphosphate hydrolases"/>
    <property type="match status" value="1"/>
</dbReference>
<organism evidence="5 6">
    <name type="scientific">Anaeromyces robustus</name>
    <dbReference type="NCBI Taxonomy" id="1754192"/>
    <lineage>
        <taxon>Eukaryota</taxon>
        <taxon>Fungi</taxon>
        <taxon>Fungi incertae sedis</taxon>
        <taxon>Chytridiomycota</taxon>
        <taxon>Chytridiomycota incertae sedis</taxon>
        <taxon>Neocallimastigomycetes</taxon>
        <taxon>Neocallimastigales</taxon>
        <taxon>Neocallimastigaceae</taxon>
        <taxon>Anaeromyces</taxon>
    </lineage>
</organism>
<dbReference type="PANTHER" id="PTHR24221">
    <property type="entry name" value="ATP-BINDING CASSETTE SUB-FAMILY B"/>
    <property type="match status" value="1"/>
</dbReference>
<comment type="similarity">
    <text evidence="3">Belongs to the ABC transporter superfamily. ABCB family. Heavy Metal importer (TC 3.A.1.210) subfamily.</text>
</comment>
<dbReference type="GO" id="GO:0016887">
    <property type="term" value="F:ATP hydrolysis activity"/>
    <property type="evidence" value="ECO:0007669"/>
    <property type="project" value="InterPro"/>
</dbReference>
<dbReference type="Proteomes" id="UP000193944">
    <property type="component" value="Unassembled WGS sequence"/>
</dbReference>
<evidence type="ECO:0000259" key="4">
    <source>
        <dbReference type="PROSITE" id="PS50893"/>
    </source>
</evidence>
<dbReference type="STRING" id="1754192.A0A1Y1XEX1"/>
<dbReference type="PROSITE" id="PS50893">
    <property type="entry name" value="ABC_TRANSPORTER_2"/>
    <property type="match status" value="1"/>
</dbReference>
<dbReference type="InterPro" id="IPR039421">
    <property type="entry name" value="Type_1_exporter"/>
</dbReference>
<name>A0A1Y1XEX1_9FUNG</name>
<dbReference type="InterPro" id="IPR003593">
    <property type="entry name" value="AAA+_ATPase"/>
</dbReference>
<dbReference type="GO" id="GO:0042626">
    <property type="term" value="F:ATPase-coupled transmembrane transporter activity"/>
    <property type="evidence" value="ECO:0007669"/>
    <property type="project" value="TreeGrafter"/>
</dbReference>
<dbReference type="EMBL" id="MCFG01000055">
    <property type="protein sequence ID" value="ORX84273.1"/>
    <property type="molecule type" value="Genomic_DNA"/>
</dbReference>
<comment type="caution">
    <text evidence="5">The sequence shown here is derived from an EMBL/GenBank/DDBJ whole genome shotgun (WGS) entry which is preliminary data.</text>
</comment>
<evidence type="ECO:0000313" key="5">
    <source>
        <dbReference type="EMBL" id="ORX84273.1"/>
    </source>
</evidence>
<keyword evidence="1" id="KW-0547">Nucleotide-binding</keyword>
<reference evidence="5 6" key="2">
    <citation type="submission" date="2016-08" db="EMBL/GenBank/DDBJ databases">
        <title>Pervasive Adenine N6-methylation of Active Genes in Fungi.</title>
        <authorList>
            <consortium name="DOE Joint Genome Institute"/>
            <person name="Mondo S.J."/>
            <person name="Dannebaum R.O."/>
            <person name="Kuo R.C."/>
            <person name="Labutti K."/>
            <person name="Haridas S."/>
            <person name="Kuo A."/>
            <person name="Salamov A."/>
            <person name="Ahrendt S.R."/>
            <person name="Lipzen A."/>
            <person name="Sullivan W."/>
            <person name="Andreopoulos W.B."/>
            <person name="Clum A."/>
            <person name="Lindquist E."/>
            <person name="Daum C."/>
            <person name="Ramamoorthy G.K."/>
            <person name="Gryganskyi A."/>
            <person name="Culley D."/>
            <person name="Magnuson J.K."/>
            <person name="James T.Y."/>
            <person name="O'Malley M.A."/>
            <person name="Stajich J.E."/>
            <person name="Spatafora J.W."/>
            <person name="Visel A."/>
            <person name="Grigoriev I.V."/>
        </authorList>
    </citation>
    <scope>NUCLEOTIDE SEQUENCE [LARGE SCALE GENOMIC DNA]</scope>
    <source>
        <strain evidence="5 6">S4</strain>
    </source>
</reference>
<dbReference type="GO" id="GO:0005524">
    <property type="term" value="F:ATP binding"/>
    <property type="evidence" value="ECO:0007669"/>
    <property type="project" value="UniProtKB-KW"/>
</dbReference>
<dbReference type="InterPro" id="IPR027417">
    <property type="entry name" value="P-loop_NTPase"/>
</dbReference>
<accession>A0A1Y1XEX1</accession>
<protein>
    <submittedName>
        <fullName evidence="5">ABC transporter-like protein</fullName>
    </submittedName>
</protein>
<dbReference type="PROSITE" id="PS00211">
    <property type="entry name" value="ABC_TRANSPORTER_1"/>
    <property type="match status" value="1"/>
</dbReference>
<dbReference type="PANTHER" id="PTHR24221:SF654">
    <property type="entry name" value="ATP-BINDING CASSETTE SUB-FAMILY B MEMBER 6"/>
    <property type="match status" value="1"/>
</dbReference>
<reference evidence="5 6" key="1">
    <citation type="submission" date="2016-08" db="EMBL/GenBank/DDBJ databases">
        <title>A Parts List for Fungal Cellulosomes Revealed by Comparative Genomics.</title>
        <authorList>
            <consortium name="DOE Joint Genome Institute"/>
            <person name="Haitjema C.H."/>
            <person name="Gilmore S.P."/>
            <person name="Henske J.K."/>
            <person name="Solomon K.V."/>
            <person name="De Groot R."/>
            <person name="Kuo A."/>
            <person name="Mondo S.J."/>
            <person name="Salamov A.A."/>
            <person name="Labutti K."/>
            <person name="Zhao Z."/>
            <person name="Chiniquy J."/>
            <person name="Barry K."/>
            <person name="Brewer H.M."/>
            <person name="Purvine S.O."/>
            <person name="Wright A.T."/>
            <person name="Boxma B."/>
            <person name="Van Alen T."/>
            <person name="Hackstein J.H."/>
            <person name="Baker S.E."/>
            <person name="Grigoriev I.V."/>
            <person name="O'Malley M.A."/>
        </authorList>
    </citation>
    <scope>NUCLEOTIDE SEQUENCE [LARGE SCALE GENOMIC DNA]</scope>
    <source>
        <strain evidence="5 6">S4</strain>
    </source>
</reference>
<dbReference type="SMART" id="SM00382">
    <property type="entry name" value="AAA"/>
    <property type="match status" value="1"/>
</dbReference>
<evidence type="ECO:0000313" key="6">
    <source>
        <dbReference type="Proteomes" id="UP000193944"/>
    </source>
</evidence>
<dbReference type="InterPro" id="IPR017871">
    <property type="entry name" value="ABC_transporter-like_CS"/>
</dbReference>
<dbReference type="AlphaFoldDB" id="A0A1Y1XEX1"/>
<feature type="non-terminal residue" evidence="5">
    <location>
        <position position="1"/>
    </location>
</feature>
<dbReference type="SUPFAM" id="SSF52540">
    <property type="entry name" value="P-loop containing nucleoside triphosphate hydrolases"/>
    <property type="match status" value="1"/>
</dbReference>
<proteinExistence type="inferred from homology"/>
<sequence length="175" mass="19763">IIGKSGCGKSTLLKLLMRFYEPQKGEILYDTLSLSEITTTKLRQAIAYVTQETYLFHDTIANNLKLARLEATQEEIEDACKKASIDDFIQKLPMKYDTKLSELGNSLSGGERQRLGLARAFLSQREIFLLDEPTSNLDSLNEAILLKSLKEQSLNKTVILVSHRRSTMAITDTLY</sequence>
<evidence type="ECO:0000256" key="2">
    <source>
        <dbReference type="ARBA" id="ARBA00022840"/>
    </source>
</evidence>
<keyword evidence="6" id="KW-1185">Reference proteome</keyword>
<feature type="non-terminal residue" evidence="5">
    <location>
        <position position="175"/>
    </location>
</feature>